<evidence type="ECO:0000259" key="1">
    <source>
        <dbReference type="Pfam" id="PF00144"/>
    </source>
</evidence>
<accession>A0A4R2NSV4</accession>
<dbReference type="RefSeq" id="WP_132794368.1">
    <property type="nucleotide sequence ID" value="NZ_SLXM01000004.1"/>
</dbReference>
<comment type="caution">
    <text evidence="2">The sequence shown here is derived from an EMBL/GenBank/DDBJ whole genome shotgun (WGS) entry which is preliminary data.</text>
</comment>
<protein>
    <submittedName>
        <fullName evidence="2">CubicO group peptidase (Beta-lactamase class C family)</fullName>
    </submittedName>
</protein>
<gene>
    <name evidence="2" type="ORF">EV195_10410</name>
</gene>
<dbReference type="OrthoDB" id="9793489at2"/>
<organism evidence="2 3">
    <name type="scientific">Tenacibaculum skagerrakense</name>
    <dbReference type="NCBI Taxonomy" id="186571"/>
    <lineage>
        <taxon>Bacteria</taxon>
        <taxon>Pseudomonadati</taxon>
        <taxon>Bacteroidota</taxon>
        <taxon>Flavobacteriia</taxon>
        <taxon>Flavobacteriales</taxon>
        <taxon>Flavobacteriaceae</taxon>
        <taxon>Tenacibaculum</taxon>
    </lineage>
</organism>
<evidence type="ECO:0000313" key="2">
    <source>
        <dbReference type="EMBL" id="TCP24980.1"/>
    </source>
</evidence>
<keyword evidence="3" id="KW-1185">Reference proteome</keyword>
<proteinExistence type="predicted"/>
<dbReference type="Gene3D" id="3.40.710.10">
    <property type="entry name" value="DD-peptidase/beta-lactamase superfamily"/>
    <property type="match status" value="1"/>
</dbReference>
<dbReference type="PANTHER" id="PTHR46825:SF9">
    <property type="entry name" value="BETA-LACTAMASE-RELATED DOMAIN-CONTAINING PROTEIN"/>
    <property type="match status" value="1"/>
</dbReference>
<dbReference type="InterPro" id="IPR012338">
    <property type="entry name" value="Beta-lactam/transpept-like"/>
</dbReference>
<reference evidence="2 3" key="1">
    <citation type="submission" date="2019-03" db="EMBL/GenBank/DDBJ databases">
        <title>Genomic Encyclopedia of Type Strains, Phase IV (KMG-IV): sequencing the most valuable type-strain genomes for metagenomic binning, comparative biology and taxonomic classification.</title>
        <authorList>
            <person name="Goeker M."/>
        </authorList>
    </citation>
    <scope>NUCLEOTIDE SEQUENCE [LARGE SCALE GENOMIC DNA]</scope>
    <source>
        <strain evidence="2 3">DSM 14836</strain>
    </source>
</reference>
<dbReference type="Proteomes" id="UP000294564">
    <property type="component" value="Unassembled WGS sequence"/>
</dbReference>
<dbReference type="Pfam" id="PF00144">
    <property type="entry name" value="Beta-lactamase"/>
    <property type="match status" value="1"/>
</dbReference>
<dbReference type="InterPro" id="IPR050491">
    <property type="entry name" value="AmpC-like"/>
</dbReference>
<feature type="domain" description="Beta-lactamase-related" evidence="1">
    <location>
        <begin position="40"/>
        <end position="320"/>
    </location>
</feature>
<dbReference type="SUPFAM" id="SSF56601">
    <property type="entry name" value="beta-lactamase/transpeptidase-like"/>
    <property type="match status" value="1"/>
</dbReference>
<dbReference type="EMBL" id="SLXM01000004">
    <property type="protein sequence ID" value="TCP24980.1"/>
    <property type="molecule type" value="Genomic_DNA"/>
</dbReference>
<dbReference type="AlphaFoldDB" id="A0A4R2NSV4"/>
<sequence length="434" mass="49548">MKYIKSILFFIFLGISLIGYTQNLQSQLEKYNPYLEELNQGIAILVQQNGKATVANIGKYNFNEHTVFNIGSATKKMTAILILQEVENGTLKLSDSIGTYLQDIKNVDASLTIKSLLSHRSGLGEIVGGNFEKEFYNKNDSFYNSDFLNKIPENNPKKNGKFSYCNTNYILLGHILEKVNDKSFFDLLQERIFTPCDMTTSYPYVSKKLKNLATPIHKQQDVSSYLDYRFFAKYAYAAGSVASTLNDITKFYNHLFQHKTLLSKESLELFTSFDDADYGLGIMKFNNGYIGHGGNNIGYSFREYYNPENQNLILVFSNARFIPFNKMLKEELFNFINGETTNITFNNNITSDFKAVIGKYLFDSHGMKINMEILEKNNHLYFSAQGAEVILISKEVGKLYNGGFGVELEVNHEKPNELIFRQNGLETTIKRIKS</sequence>
<evidence type="ECO:0000313" key="3">
    <source>
        <dbReference type="Proteomes" id="UP000294564"/>
    </source>
</evidence>
<name>A0A4R2NSV4_9FLAO</name>
<dbReference type="InterPro" id="IPR001466">
    <property type="entry name" value="Beta-lactam-related"/>
</dbReference>
<dbReference type="PANTHER" id="PTHR46825">
    <property type="entry name" value="D-ALANYL-D-ALANINE-CARBOXYPEPTIDASE/ENDOPEPTIDASE AMPH"/>
    <property type="match status" value="1"/>
</dbReference>